<evidence type="ECO:0000256" key="3">
    <source>
        <dbReference type="ARBA" id="ARBA00023163"/>
    </source>
</evidence>
<evidence type="ECO:0000256" key="2">
    <source>
        <dbReference type="ARBA" id="ARBA00023125"/>
    </source>
</evidence>
<dbReference type="PANTHER" id="PTHR30055">
    <property type="entry name" value="HTH-TYPE TRANSCRIPTIONAL REGULATOR RUTR"/>
    <property type="match status" value="1"/>
</dbReference>
<feature type="domain" description="HTH tetR-type" evidence="6">
    <location>
        <begin position="26"/>
        <end position="86"/>
    </location>
</feature>
<evidence type="ECO:0000256" key="1">
    <source>
        <dbReference type="ARBA" id="ARBA00023015"/>
    </source>
</evidence>
<keyword evidence="1" id="KW-0805">Transcription regulation</keyword>
<sequence>MSADAGSAARDAGGAGHCSLRERKQRRTRARIEHIAVRLVAERGYDAVSVEEICAEADVSPRTFYNYFGTKDAAVLGVLPDTPDDALQAFIDDDRALMDAADTACCSHGDRGRNDVESRCTGDEGRGTPVTSAASGHPNDTLDGLLWLFSRSEHNPLRHPDLGQARRRILQTNPALLSEHLTRSRPLQRSVHDAIAARIAHERGIAASSPEACQQAHLLFAAAGAVLHVAMGVTLTETGPGAASAADDVTPGTRSETAATVLARLRAARRITAALLTGAEDV</sequence>
<dbReference type="InterPro" id="IPR023772">
    <property type="entry name" value="DNA-bd_HTH_TetR-type_CS"/>
</dbReference>
<proteinExistence type="predicted"/>
<dbReference type="OrthoDB" id="8688418at2"/>
<keyword evidence="2 4" id="KW-0238">DNA-binding</keyword>
<reference evidence="7 8" key="1">
    <citation type="submission" date="2019-09" db="EMBL/GenBank/DDBJ databases">
        <title>Phylogeny of genus Pseudoclavibacter and closely related genus.</title>
        <authorList>
            <person name="Li Y."/>
        </authorList>
    </citation>
    <scope>NUCLEOTIDE SEQUENCE [LARGE SCALE GENOMIC DNA]</scope>
    <source>
        <strain evidence="7 8">JCM 16921</strain>
    </source>
</reference>
<gene>
    <name evidence="7" type="ORF">F8O02_05660</name>
</gene>
<feature type="compositionally biased region" description="Basic and acidic residues" evidence="5">
    <location>
        <begin position="108"/>
        <end position="126"/>
    </location>
</feature>
<dbReference type="GO" id="GO:0000976">
    <property type="term" value="F:transcription cis-regulatory region binding"/>
    <property type="evidence" value="ECO:0007669"/>
    <property type="project" value="TreeGrafter"/>
</dbReference>
<dbReference type="SUPFAM" id="SSF46689">
    <property type="entry name" value="Homeodomain-like"/>
    <property type="match status" value="1"/>
</dbReference>
<dbReference type="GO" id="GO:0003700">
    <property type="term" value="F:DNA-binding transcription factor activity"/>
    <property type="evidence" value="ECO:0007669"/>
    <property type="project" value="TreeGrafter"/>
</dbReference>
<evidence type="ECO:0000313" key="8">
    <source>
        <dbReference type="Proteomes" id="UP000481339"/>
    </source>
</evidence>
<dbReference type="AlphaFoldDB" id="A0A7C8BS72"/>
<dbReference type="InterPro" id="IPR009057">
    <property type="entry name" value="Homeodomain-like_sf"/>
</dbReference>
<dbReference type="PANTHER" id="PTHR30055:SF238">
    <property type="entry name" value="MYCOFACTOCIN BIOSYNTHESIS TRANSCRIPTIONAL REGULATOR MFTR-RELATED"/>
    <property type="match status" value="1"/>
</dbReference>
<accession>A0A7C8BS72</accession>
<dbReference type="RefSeq" id="WP_158036259.1">
    <property type="nucleotide sequence ID" value="NZ_BAAAZV010000017.1"/>
</dbReference>
<keyword evidence="8" id="KW-1185">Reference proteome</keyword>
<evidence type="ECO:0000313" key="7">
    <source>
        <dbReference type="EMBL" id="KAB1632482.1"/>
    </source>
</evidence>
<evidence type="ECO:0000256" key="4">
    <source>
        <dbReference type="PROSITE-ProRule" id="PRU00335"/>
    </source>
</evidence>
<feature type="region of interest" description="Disordered" evidence="5">
    <location>
        <begin position="108"/>
        <end position="136"/>
    </location>
</feature>
<dbReference type="EMBL" id="WBKA01000003">
    <property type="protein sequence ID" value="KAB1632482.1"/>
    <property type="molecule type" value="Genomic_DNA"/>
</dbReference>
<dbReference type="Proteomes" id="UP000481339">
    <property type="component" value="Unassembled WGS sequence"/>
</dbReference>
<organism evidence="7 8">
    <name type="scientific">Pseudoclavibacter caeni</name>
    <dbReference type="NCBI Taxonomy" id="908846"/>
    <lineage>
        <taxon>Bacteria</taxon>
        <taxon>Bacillati</taxon>
        <taxon>Actinomycetota</taxon>
        <taxon>Actinomycetes</taxon>
        <taxon>Micrococcales</taxon>
        <taxon>Microbacteriaceae</taxon>
        <taxon>Pseudoclavibacter</taxon>
    </lineage>
</organism>
<comment type="caution">
    <text evidence="7">The sequence shown here is derived from an EMBL/GenBank/DDBJ whole genome shotgun (WGS) entry which is preliminary data.</text>
</comment>
<dbReference type="Gene3D" id="1.10.357.10">
    <property type="entry name" value="Tetracycline Repressor, domain 2"/>
    <property type="match status" value="2"/>
</dbReference>
<feature type="DNA-binding region" description="H-T-H motif" evidence="4">
    <location>
        <begin position="49"/>
        <end position="68"/>
    </location>
</feature>
<keyword evidence="3" id="KW-0804">Transcription</keyword>
<dbReference type="InterPro" id="IPR050109">
    <property type="entry name" value="HTH-type_TetR-like_transc_reg"/>
</dbReference>
<protein>
    <submittedName>
        <fullName evidence="7">TetR family transcriptional regulator</fullName>
    </submittedName>
</protein>
<dbReference type="Pfam" id="PF00440">
    <property type="entry name" value="TetR_N"/>
    <property type="match status" value="1"/>
</dbReference>
<dbReference type="PROSITE" id="PS50977">
    <property type="entry name" value="HTH_TETR_2"/>
    <property type="match status" value="1"/>
</dbReference>
<evidence type="ECO:0000259" key="6">
    <source>
        <dbReference type="PROSITE" id="PS50977"/>
    </source>
</evidence>
<dbReference type="InterPro" id="IPR001647">
    <property type="entry name" value="HTH_TetR"/>
</dbReference>
<name>A0A7C8BS72_9MICO</name>
<feature type="compositionally biased region" description="Low complexity" evidence="5">
    <location>
        <begin position="1"/>
        <end position="12"/>
    </location>
</feature>
<evidence type="ECO:0000256" key="5">
    <source>
        <dbReference type="SAM" id="MobiDB-lite"/>
    </source>
</evidence>
<dbReference type="PROSITE" id="PS01081">
    <property type="entry name" value="HTH_TETR_1"/>
    <property type="match status" value="1"/>
</dbReference>
<feature type="region of interest" description="Disordered" evidence="5">
    <location>
        <begin position="1"/>
        <end position="20"/>
    </location>
</feature>